<dbReference type="UniPathway" id="UPA00241">
    <property type="reaction ID" value="UER00355"/>
</dbReference>
<organism evidence="11 12">
    <name type="scientific">Mycoplasma anserisalpingitidis</name>
    <dbReference type="NCBI Taxonomy" id="519450"/>
    <lineage>
        <taxon>Bacteria</taxon>
        <taxon>Bacillati</taxon>
        <taxon>Mycoplasmatota</taxon>
        <taxon>Mollicutes</taxon>
        <taxon>Mycoplasmataceae</taxon>
        <taxon>Mycoplasma</taxon>
    </lineage>
</organism>
<evidence type="ECO:0000256" key="7">
    <source>
        <dbReference type="ARBA" id="ARBA00022993"/>
    </source>
</evidence>
<dbReference type="GO" id="GO:0015937">
    <property type="term" value="P:coenzyme A biosynthetic process"/>
    <property type="evidence" value="ECO:0007669"/>
    <property type="project" value="UniProtKB-UniRule"/>
</dbReference>
<dbReference type="Gene3D" id="3.40.50.620">
    <property type="entry name" value="HUPs"/>
    <property type="match status" value="1"/>
</dbReference>
<evidence type="ECO:0000256" key="6">
    <source>
        <dbReference type="ARBA" id="ARBA00022842"/>
    </source>
</evidence>
<dbReference type="GO" id="GO:0004595">
    <property type="term" value="F:pantetheine-phosphate adenylyltransferase activity"/>
    <property type="evidence" value="ECO:0007669"/>
    <property type="project" value="UniProtKB-UniRule"/>
</dbReference>
<feature type="binding site" evidence="9">
    <location>
        <position position="81"/>
    </location>
    <ligand>
        <name>substrate</name>
    </ligand>
</feature>
<name>A0A5B8K250_9MOLU</name>
<feature type="domain" description="Cytidyltransferase-like" evidence="10">
    <location>
        <begin position="12"/>
        <end position="140"/>
    </location>
</feature>
<gene>
    <name evidence="9" type="primary">coaD</name>
    <name evidence="11" type="ORF">FOY43_03610</name>
</gene>
<evidence type="ECO:0000256" key="3">
    <source>
        <dbReference type="ARBA" id="ARBA00022695"/>
    </source>
</evidence>
<dbReference type="GO" id="GO:0005737">
    <property type="term" value="C:cytoplasm"/>
    <property type="evidence" value="ECO:0007669"/>
    <property type="project" value="UniProtKB-SubCell"/>
</dbReference>
<comment type="function">
    <text evidence="9">Reversibly transfers an adenylyl group from ATP to 4'-phosphopantetheine, yielding dephospho-CoA (dPCoA) and pyrophosphate.</text>
</comment>
<dbReference type="GO" id="GO:0005524">
    <property type="term" value="F:ATP binding"/>
    <property type="evidence" value="ECO:0007669"/>
    <property type="project" value="UniProtKB-KW"/>
</dbReference>
<evidence type="ECO:0000256" key="5">
    <source>
        <dbReference type="ARBA" id="ARBA00022840"/>
    </source>
</evidence>
<dbReference type="NCBIfam" id="TIGR00125">
    <property type="entry name" value="cyt_tran_rel"/>
    <property type="match status" value="1"/>
</dbReference>
<comment type="cofactor">
    <cofactor evidence="9">
        <name>Mg(2+)</name>
        <dbReference type="ChEBI" id="CHEBI:18420"/>
    </cofactor>
</comment>
<evidence type="ECO:0000256" key="9">
    <source>
        <dbReference type="HAMAP-Rule" id="MF_00151"/>
    </source>
</evidence>
<comment type="catalytic activity">
    <reaction evidence="8 9">
        <text>(R)-4'-phosphopantetheine + ATP + H(+) = 3'-dephospho-CoA + diphosphate</text>
        <dbReference type="Rhea" id="RHEA:19801"/>
        <dbReference type="ChEBI" id="CHEBI:15378"/>
        <dbReference type="ChEBI" id="CHEBI:30616"/>
        <dbReference type="ChEBI" id="CHEBI:33019"/>
        <dbReference type="ChEBI" id="CHEBI:57328"/>
        <dbReference type="ChEBI" id="CHEBI:61723"/>
        <dbReference type="EC" id="2.7.7.3"/>
    </reaction>
</comment>
<dbReference type="EMBL" id="CP041663">
    <property type="protein sequence ID" value="QDY88780.1"/>
    <property type="molecule type" value="Genomic_DNA"/>
</dbReference>
<feature type="binding site" evidence="9">
    <location>
        <position position="48"/>
    </location>
    <ligand>
        <name>substrate</name>
    </ligand>
</feature>
<proteinExistence type="inferred from homology"/>
<evidence type="ECO:0000256" key="4">
    <source>
        <dbReference type="ARBA" id="ARBA00022741"/>
    </source>
</evidence>
<comment type="pathway">
    <text evidence="9">Cofactor biosynthesis; coenzyme A biosynthesis; CoA from (R)-pantothenate: step 4/5.</text>
</comment>
<comment type="caution">
    <text evidence="9">Lacks conserved residue(s) required for the propagation of feature annotation.</text>
</comment>
<dbReference type="Pfam" id="PF01467">
    <property type="entry name" value="CTP_transf_like"/>
    <property type="match status" value="1"/>
</dbReference>
<evidence type="ECO:0000313" key="12">
    <source>
        <dbReference type="Proteomes" id="UP000317512"/>
    </source>
</evidence>
<dbReference type="Proteomes" id="UP000317512">
    <property type="component" value="Chromosome"/>
</dbReference>
<feature type="binding site" evidence="9">
    <location>
        <position position="95"/>
    </location>
    <ligand>
        <name>substrate</name>
    </ligand>
</feature>
<feature type="binding site" evidence="9">
    <location>
        <position position="16"/>
    </location>
    <ligand>
        <name>substrate</name>
    </ligand>
</feature>
<keyword evidence="3 9" id="KW-0548">Nucleotidyltransferase</keyword>
<protein>
    <recommendedName>
        <fullName evidence="9">Phosphopantetheine adenylyltransferase</fullName>
        <ecNumber evidence="9">2.7.7.3</ecNumber>
    </recommendedName>
    <alternativeName>
        <fullName evidence="9">Dephospho-CoA pyrophosphorylase</fullName>
    </alternativeName>
    <alternativeName>
        <fullName evidence="9">Pantetheine-phosphate adenylyltransferase</fullName>
        <shortName evidence="9">PPAT</shortName>
    </alternativeName>
</protein>
<dbReference type="HAMAP" id="MF_00151">
    <property type="entry name" value="PPAT_bact"/>
    <property type="match status" value="1"/>
</dbReference>
<keyword evidence="1 9" id="KW-0963">Cytoplasm</keyword>
<accession>A0A5B8K250</accession>
<dbReference type="PANTHER" id="PTHR21342">
    <property type="entry name" value="PHOSPHOPANTETHEINE ADENYLYLTRANSFERASE"/>
    <property type="match status" value="1"/>
</dbReference>
<dbReference type="AlphaFoldDB" id="A0A5B8K250"/>
<comment type="subunit">
    <text evidence="9">Homohexamer.</text>
</comment>
<dbReference type="InterPro" id="IPR001980">
    <property type="entry name" value="PPAT"/>
</dbReference>
<comment type="similarity">
    <text evidence="9">Belongs to the bacterial CoaD family.</text>
</comment>
<keyword evidence="2 9" id="KW-0808">Transferase</keyword>
<evidence type="ECO:0000256" key="2">
    <source>
        <dbReference type="ARBA" id="ARBA00022679"/>
    </source>
</evidence>
<evidence type="ECO:0000256" key="1">
    <source>
        <dbReference type="ARBA" id="ARBA00022490"/>
    </source>
</evidence>
<feature type="site" description="Transition state stabilizer" evidence="9">
    <location>
        <position position="24"/>
    </location>
</feature>
<feature type="binding site" evidence="9">
    <location>
        <position position="106"/>
    </location>
    <ligand>
        <name>ATP</name>
        <dbReference type="ChEBI" id="CHEBI:30616"/>
    </ligand>
</feature>
<dbReference type="InterPro" id="IPR004821">
    <property type="entry name" value="Cyt_trans-like"/>
</dbReference>
<feature type="binding site" evidence="9">
    <location>
        <begin position="131"/>
        <end position="137"/>
    </location>
    <ligand>
        <name>ATP</name>
        <dbReference type="ChEBI" id="CHEBI:30616"/>
    </ligand>
</feature>
<keyword evidence="4 9" id="KW-0547">Nucleotide-binding</keyword>
<dbReference type="EC" id="2.7.7.3" evidence="9"/>
<dbReference type="PRINTS" id="PR01020">
    <property type="entry name" value="LPSBIOSNTHSS"/>
</dbReference>
<evidence type="ECO:0000313" key="11">
    <source>
        <dbReference type="EMBL" id="QDY88780.1"/>
    </source>
</evidence>
<keyword evidence="7 9" id="KW-0173">Coenzyme A biosynthesis</keyword>
<dbReference type="OrthoDB" id="9806661at2"/>
<dbReference type="SUPFAM" id="SSF52374">
    <property type="entry name" value="Nucleotidylyl transferase"/>
    <property type="match status" value="1"/>
</dbReference>
<sequence>MQSNYMNKKYAIYPGSFDPWHKGHMEILKKALKIFDAIFIIVSINPDKSNQSDIDKRFSEVKEKVKRLSNVEVLINKNGFIADMAKELNVNFIIRSARNNTDFNYELELAAGNKTLNSDLETILIMPNYEDINYSSTLERHKEKLKNV</sequence>
<reference evidence="12" key="1">
    <citation type="submission" date="2019-07" db="EMBL/GenBank/DDBJ databases">
        <title>Complete genome sequences of three Mycoplasma sp. 1220 strains.</title>
        <authorList>
            <person name="Grozner D."/>
            <person name="Forro B."/>
            <person name="Kovacs A.B."/>
            <person name="Marton S."/>
            <person name="Banyai K."/>
            <person name="Kreizinger Z."/>
            <person name="Sulyok K.M."/>
            <person name="Gyuranecz M."/>
        </authorList>
    </citation>
    <scope>NUCLEOTIDE SEQUENCE [LARGE SCALE GENOMIC DNA]</scope>
    <source>
        <strain evidence="12">MYCAV93</strain>
    </source>
</reference>
<evidence type="ECO:0000259" key="10">
    <source>
        <dbReference type="Pfam" id="PF01467"/>
    </source>
</evidence>
<dbReference type="NCBIfam" id="TIGR01510">
    <property type="entry name" value="coaD_prev_kdtB"/>
    <property type="match status" value="1"/>
</dbReference>
<evidence type="ECO:0000256" key="8">
    <source>
        <dbReference type="ARBA" id="ARBA00029346"/>
    </source>
</evidence>
<keyword evidence="5 9" id="KW-0067">ATP-binding</keyword>
<keyword evidence="6 9" id="KW-0460">Magnesium</keyword>
<dbReference type="InterPro" id="IPR014729">
    <property type="entry name" value="Rossmann-like_a/b/a_fold"/>
</dbReference>
<feature type="binding site" evidence="9">
    <location>
        <begin position="16"/>
        <end position="17"/>
    </location>
    <ligand>
        <name>ATP</name>
        <dbReference type="ChEBI" id="CHEBI:30616"/>
    </ligand>
</feature>
<comment type="subcellular location">
    <subcellularLocation>
        <location evidence="9">Cytoplasm</location>
    </subcellularLocation>
</comment>
<dbReference type="PANTHER" id="PTHR21342:SF1">
    <property type="entry name" value="PHOSPHOPANTETHEINE ADENYLYLTRANSFERASE"/>
    <property type="match status" value="1"/>
</dbReference>
<feature type="binding site" evidence="9">
    <location>
        <position position="24"/>
    </location>
    <ligand>
        <name>ATP</name>
        <dbReference type="ChEBI" id="CHEBI:30616"/>
    </ligand>
</feature>